<dbReference type="Gene3D" id="3.40.630.70">
    <property type="entry name" value="Leucyl/phenylalanyl-tRNA-protein transferase, C-terminal domain"/>
    <property type="match status" value="1"/>
</dbReference>
<dbReference type="Pfam" id="PF03588">
    <property type="entry name" value="Leu_Phe_trans"/>
    <property type="match status" value="1"/>
</dbReference>
<evidence type="ECO:0000313" key="5">
    <source>
        <dbReference type="EMBL" id="VAW40341.1"/>
    </source>
</evidence>
<evidence type="ECO:0000256" key="2">
    <source>
        <dbReference type="ARBA" id="ARBA00022490"/>
    </source>
</evidence>
<evidence type="ECO:0000256" key="1">
    <source>
        <dbReference type="ARBA" id="ARBA00004496"/>
    </source>
</evidence>
<gene>
    <name evidence="5" type="ORF">MNBD_GAMMA01-1409</name>
</gene>
<dbReference type="FunFam" id="3.30.70.3550:FF:000001">
    <property type="entry name" value="Leucyl/phenylalanyl-tRNA--protein transferase"/>
    <property type="match status" value="1"/>
</dbReference>
<dbReference type="PANTHER" id="PTHR30098">
    <property type="entry name" value="LEUCYL/PHENYLALANYL-TRNA--PROTEIN TRANSFERASE"/>
    <property type="match status" value="1"/>
</dbReference>
<dbReference type="InterPro" id="IPR042203">
    <property type="entry name" value="Leu/Phe-tRNA_Trfase_C"/>
</dbReference>
<proteinExistence type="inferred from homology"/>
<evidence type="ECO:0000256" key="4">
    <source>
        <dbReference type="ARBA" id="ARBA00023315"/>
    </source>
</evidence>
<keyword evidence="4 5" id="KW-0012">Acyltransferase</keyword>
<keyword evidence="2" id="KW-0963">Cytoplasm</keyword>
<dbReference type="InterPro" id="IPR016181">
    <property type="entry name" value="Acyl_CoA_acyltransferase"/>
</dbReference>
<dbReference type="HAMAP" id="MF_00688">
    <property type="entry name" value="Leu_Phe_trans"/>
    <property type="match status" value="1"/>
</dbReference>
<dbReference type="InterPro" id="IPR042221">
    <property type="entry name" value="Leu/Phe-tRNA_Trfase_N"/>
</dbReference>
<dbReference type="SUPFAM" id="SSF55729">
    <property type="entry name" value="Acyl-CoA N-acyltransferases (Nat)"/>
    <property type="match status" value="1"/>
</dbReference>
<evidence type="ECO:0000256" key="3">
    <source>
        <dbReference type="ARBA" id="ARBA00022679"/>
    </source>
</evidence>
<name>A0A3B0VBS2_9ZZZZ</name>
<dbReference type="NCBIfam" id="TIGR00667">
    <property type="entry name" value="aat"/>
    <property type="match status" value="1"/>
</dbReference>
<dbReference type="GO" id="GO:0030163">
    <property type="term" value="P:protein catabolic process"/>
    <property type="evidence" value="ECO:0007669"/>
    <property type="project" value="InterPro"/>
</dbReference>
<dbReference type="GO" id="GO:0008914">
    <property type="term" value="F:leucyl-tRNA--protein transferase activity"/>
    <property type="evidence" value="ECO:0007669"/>
    <property type="project" value="UniProtKB-EC"/>
</dbReference>
<keyword evidence="3 5" id="KW-0808">Transferase</keyword>
<sequence>MKLILPNMDRLNNFPAVENALVEPNGLLAFGGSLDENTLLSAYCQGIFPWFSEEEPVLWWSPNPRMVLFPQKLHISRSFKRALRKTNYQVYFDRDFNTVINHCATTRKDGLGTWISAEMKQAYSNLFKIGVAHCLEIEIEGKLAGGIYGIALDNMFCGESMFSIQTNGSKFALYELCQFLIANDYSILDCQAENKHLVSMGAELISLKEFKQYLPKLA</sequence>
<dbReference type="EC" id="2.3.2.6" evidence="5"/>
<dbReference type="PANTHER" id="PTHR30098:SF2">
    <property type="entry name" value="LEUCYL_PHENYLALANYL-TRNA--PROTEIN TRANSFERASE"/>
    <property type="match status" value="1"/>
</dbReference>
<organism evidence="5">
    <name type="scientific">hydrothermal vent metagenome</name>
    <dbReference type="NCBI Taxonomy" id="652676"/>
    <lineage>
        <taxon>unclassified sequences</taxon>
        <taxon>metagenomes</taxon>
        <taxon>ecological metagenomes</taxon>
    </lineage>
</organism>
<accession>A0A3B0VBS2</accession>
<dbReference type="EMBL" id="UOEW01000265">
    <property type="protein sequence ID" value="VAW40341.1"/>
    <property type="molecule type" value="Genomic_DNA"/>
</dbReference>
<dbReference type="GO" id="GO:0005737">
    <property type="term" value="C:cytoplasm"/>
    <property type="evidence" value="ECO:0007669"/>
    <property type="project" value="UniProtKB-SubCell"/>
</dbReference>
<protein>
    <submittedName>
        <fullName evidence="5">Leucyl/phenylalanyl-tRNA--protein transferase</fullName>
        <ecNumber evidence="5">2.3.2.6</ecNumber>
    </submittedName>
</protein>
<dbReference type="Gene3D" id="3.30.70.3550">
    <property type="entry name" value="Leucyl/phenylalanyl-tRNA-protein transferase, N-terminal domain"/>
    <property type="match status" value="1"/>
</dbReference>
<comment type="subcellular location">
    <subcellularLocation>
        <location evidence="1">Cytoplasm</location>
    </subcellularLocation>
</comment>
<dbReference type="InterPro" id="IPR004616">
    <property type="entry name" value="Leu/Phe-tRNA_Trfase"/>
</dbReference>
<dbReference type="AlphaFoldDB" id="A0A3B0VBS2"/>
<reference evidence="5" key="1">
    <citation type="submission" date="2018-06" db="EMBL/GenBank/DDBJ databases">
        <authorList>
            <person name="Zhirakovskaya E."/>
        </authorList>
    </citation>
    <scope>NUCLEOTIDE SEQUENCE</scope>
</reference>